<dbReference type="RefSeq" id="WP_071858342.1">
    <property type="nucleotide sequence ID" value="NZ_JBHSHK010000006.1"/>
</dbReference>
<dbReference type="GO" id="GO:0006281">
    <property type="term" value="P:DNA repair"/>
    <property type="evidence" value="ECO:0007669"/>
    <property type="project" value="TreeGrafter"/>
</dbReference>
<dbReference type="STRING" id="249189.RV04_GL002495"/>
<dbReference type="OrthoDB" id="9807630at2"/>
<dbReference type="SFLD" id="SFLDS00003">
    <property type="entry name" value="Haloacid_Dehalogenase"/>
    <property type="match status" value="1"/>
</dbReference>
<gene>
    <name evidence="1" type="ORF">RV04_GL002495</name>
</gene>
<keyword evidence="1" id="KW-0378">Hydrolase</keyword>
<protein>
    <submittedName>
        <fullName evidence="1">HAD hydrolase, family IA</fullName>
    </submittedName>
</protein>
<dbReference type="NCBIfam" id="TIGR01549">
    <property type="entry name" value="HAD-SF-IA-v1"/>
    <property type="match status" value="1"/>
</dbReference>
<dbReference type="Proteomes" id="UP000182077">
    <property type="component" value="Unassembled WGS sequence"/>
</dbReference>
<dbReference type="GO" id="GO:0005829">
    <property type="term" value="C:cytosol"/>
    <property type="evidence" value="ECO:0007669"/>
    <property type="project" value="TreeGrafter"/>
</dbReference>
<dbReference type="Pfam" id="PF13419">
    <property type="entry name" value="HAD_2"/>
    <property type="match status" value="1"/>
</dbReference>
<dbReference type="SUPFAM" id="SSF56784">
    <property type="entry name" value="HAD-like"/>
    <property type="match status" value="1"/>
</dbReference>
<dbReference type="Gene3D" id="3.40.50.1000">
    <property type="entry name" value="HAD superfamily/HAD-like"/>
    <property type="match status" value="1"/>
</dbReference>
<dbReference type="InterPro" id="IPR023214">
    <property type="entry name" value="HAD_sf"/>
</dbReference>
<proteinExistence type="predicted"/>
<evidence type="ECO:0000313" key="1">
    <source>
        <dbReference type="EMBL" id="OJG44975.1"/>
    </source>
</evidence>
<name>A0A1L8TKW8_9ENTE</name>
<dbReference type="SFLD" id="SFLDG01129">
    <property type="entry name" value="C1.5:_HAD__Beta-PGM__Phosphata"/>
    <property type="match status" value="1"/>
</dbReference>
<dbReference type="EMBL" id="JXKQ01000009">
    <property type="protein sequence ID" value="OJG44975.1"/>
    <property type="molecule type" value="Genomic_DNA"/>
</dbReference>
<sequence length="207" mass="24583">MNFIWDFDGTLYDTYPIMMQALMKTFKDFNIERDETIIYRKIKEESIRQMIIDWKLPVPDFYRVYHDYEAKQNKDSFPFNETREMLEELQAIGGQHFILTHRTVESTWSLLKRDGLEDLIVAIIGSDSNFPRKPDPTALNYLMETYQMDRAQTVMIGDRQLDIEAGNNAHVRTCFFDLDHFDQAINATYFINNLKEMVQIFSPESYN</sequence>
<dbReference type="InterPro" id="IPR050155">
    <property type="entry name" value="HAD-like_hydrolase_sf"/>
</dbReference>
<comment type="caution">
    <text evidence="1">The sequence shown here is derived from an EMBL/GenBank/DDBJ whole genome shotgun (WGS) entry which is preliminary data.</text>
</comment>
<reference evidence="1 2" key="1">
    <citation type="submission" date="2014-12" db="EMBL/GenBank/DDBJ databases">
        <title>Draft genome sequences of 29 type strains of Enterococci.</title>
        <authorList>
            <person name="Zhong Z."/>
            <person name="Sun Z."/>
            <person name="Liu W."/>
            <person name="Zhang W."/>
            <person name="Zhang H."/>
        </authorList>
    </citation>
    <scope>NUCLEOTIDE SEQUENCE [LARGE SCALE GENOMIC DNA]</scope>
    <source>
        <strain evidence="1 2">DSM 17122</strain>
    </source>
</reference>
<accession>A0A1L8TKW8</accession>
<keyword evidence="2" id="KW-1185">Reference proteome</keyword>
<dbReference type="GO" id="GO:0008967">
    <property type="term" value="F:phosphoglycolate phosphatase activity"/>
    <property type="evidence" value="ECO:0007669"/>
    <property type="project" value="TreeGrafter"/>
</dbReference>
<dbReference type="Gene3D" id="1.10.150.240">
    <property type="entry name" value="Putative phosphatase, domain 2"/>
    <property type="match status" value="1"/>
</dbReference>
<organism evidence="1 2">
    <name type="scientific">Enterococcus hermanniensis</name>
    <dbReference type="NCBI Taxonomy" id="249189"/>
    <lineage>
        <taxon>Bacteria</taxon>
        <taxon>Bacillati</taxon>
        <taxon>Bacillota</taxon>
        <taxon>Bacilli</taxon>
        <taxon>Lactobacillales</taxon>
        <taxon>Enterococcaceae</taxon>
        <taxon>Enterococcus</taxon>
    </lineage>
</organism>
<dbReference type="InterPro" id="IPR041492">
    <property type="entry name" value="HAD_2"/>
</dbReference>
<dbReference type="InterPro" id="IPR036412">
    <property type="entry name" value="HAD-like_sf"/>
</dbReference>
<dbReference type="InterPro" id="IPR006439">
    <property type="entry name" value="HAD-SF_hydro_IA"/>
</dbReference>
<evidence type="ECO:0000313" key="2">
    <source>
        <dbReference type="Proteomes" id="UP000182077"/>
    </source>
</evidence>
<dbReference type="PANTHER" id="PTHR43434:SF25">
    <property type="entry name" value="PHOSPHOGLYCOLATE PHOSPHATASE"/>
    <property type="match status" value="1"/>
</dbReference>
<dbReference type="PANTHER" id="PTHR43434">
    <property type="entry name" value="PHOSPHOGLYCOLATE PHOSPHATASE"/>
    <property type="match status" value="1"/>
</dbReference>
<dbReference type="AlphaFoldDB" id="A0A1L8TKW8"/>
<dbReference type="InterPro" id="IPR023198">
    <property type="entry name" value="PGP-like_dom2"/>
</dbReference>